<dbReference type="STRING" id="4572.M8A106"/>
<evidence type="ECO:0008006" key="3">
    <source>
        <dbReference type="Google" id="ProtNLM"/>
    </source>
</evidence>
<proteinExistence type="predicted"/>
<name>M8A106_TRIUA</name>
<feature type="region of interest" description="Disordered" evidence="1">
    <location>
        <begin position="1"/>
        <end position="25"/>
    </location>
</feature>
<dbReference type="InterPro" id="IPR027417">
    <property type="entry name" value="P-loop_NTPase"/>
</dbReference>
<dbReference type="Gene3D" id="3.40.50.300">
    <property type="entry name" value="P-loop containing nucleotide triphosphate hydrolases"/>
    <property type="match status" value="1"/>
</dbReference>
<gene>
    <name evidence="2" type="ORF">TRIUR3_33370</name>
</gene>
<organism evidence="2">
    <name type="scientific">Triticum urartu</name>
    <name type="common">Red wild einkorn</name>
    <name type="synonym">Crithodium urartu</name>
    <dbReference type="NCBI Taxonomy" id="4572"/>
    <lineage>
        <taxon>Eukaryota</taxon>
        <taxon>Viridiplantae</taxon>
        <taxon>Streptophyta</taxon>
        <taxon>Embryophyta</taxon>
        <taxon>Tracheophyta</taxon>
        <taxon>Spermatophyta</taxon>
        <taxon>Magnoliopsida</taxon>
        <taxon>Liliopsida</taxon>
        <taxon>Poales</taxon>
        <taxon>Poaceae</taxon>
        <taxon>BOP clade</taxon>
        <taxon>Pooideae</taxon>
        <taxon>Triticodae</taxon>
        <taxon>Triticeae</taxon>
        <taxon>Triticinae</taxon>
        <taxon>Triticum</taxon>
    </lineage>
</organism>
<dbReference type="AlphaFoldDB" id="M8A106"/>
<evidence type="ECO:0000313" key="2">
    <source>
        <dbReference type="EMBL" id="EMS65987.1"/>
    </source>
</evidence>
<evidence type="ECO:0000256" key="1">
    <source>
        <dbReference type="SAM" id="MobiDB-lite"/>
    </source>
</evidence>
<accession>M8A106</accession>
<reference evidence="2" key="1">
    <citation type="journal article" date="2013" name="Nature">
        <title>Draft genome of the wheat A-genome progenitor Triticum urartu.</title>
        <authorList>
            <person name="Ling H.Q."/>
            <person name="Zhao S."/>
            <person name="Liu D."/>
            <person name="Wang J."/>
            <person name="Sun H."/>
            <person name="Zhang C."/>
            <person name="Fan H."/>
            <person name="Li D."/>
            <person name="Dong L."/>
            <person name="Tao Y."/>
            <person name="Gao C."/>
            <person name="Wu H."/>
            <person name="Li Y."/>
            <person name="Cui Y."/>
            <person name="Guo X."/>
            <person name="Zheng S."/>
            <person name="Wang B."/>
            <person name="Yu K."/>
            <person name="Liang Q."/>
            <person name="Yang W."/>
            <person name="Lou X."/>
            <person name="Chen J."/>
            <person name="Feng M."/>
            <person name="Jian J."/>
            <person name="Zhang X."/>
            <person name="Luo G."/>
            <person name="Jiang Y."/>
            <person name="Liu J."/>
            <person name="Wang Z."/>
            <person name="Sha Y."/>
            <person name="Zhang B."/>
            <person name="Wu H."/>
            <person name="Tang D."/>
            <person name="Shen Q."/>
            <person name="Xue P."/>
            <person name="Zou S."/>
            <person name="Wang X."/>
            <person name="Liu X."/>
            <person name="Wang F."/>
            <person name="Yang Y."/>
            <person name="An X."/>
            <person name="Dong Z."/>
            <person name="Zhang K."/>
            <person name="Zhang X."/>
            <person name="Luo M.C."/>
            <person name="Dvorak J."/>
            <person name="Tong Y."/>
            <person name="Wang J."/>
            <person name="Yang H."/>
            <person name="Li Z."/>
            <person name="Wang D."/>
            <person name="Zhang A."/>
            <person name="Wang J."/>
        </authorList>
    </citation>
    <scope>NUCLEOTIDE SEQUENCE</scope>
</reference>
<dbReference type="EMBL" id="KD037029">
    <property type="protein sequence ID" value="EMS65987.1"/>
    <property type="molecule type" value="Genomic_DNA"/>
</dbReference>
<feature type="compositionally biased region" description="Basic and acidic residues" evidence="1">
    <location>
        <begin position="11"/>
        <end position="25"/>
    </location>
</feature>
<protein>
    <recommendedName>
        <fullName evidence="3">Helicase ATP-binding domain-containing protein</fullName>
    </recommendedName>
</protein>
<sequence length="140" mass="15700">MAAVSTHGRANKTDEARSEEYTGGMTDDKLDTGVLLTVIQPTCPDRLHIGMMDFYGFASEHNSVSADVLEKKAYLFFLLVTKQLLRILSYTLHTFQGNKDLSDVTHVIVDEVHERTILSNFLLIVLKSLVENALINQEES</sequence>